<evidence type="ECO:0000313" key="1">
    <source>
        <dbReference type="EMBL" id="SET76668.1"/>
    </source>
</evidence>
<dbReference type="Proteomes" id="UP000181981">
    <property type="component" value="Unassembled WGS sequence"/>
</dbReference>
<accession>A0A1I0GZI0</accession>
<reference evidence="1 2" key="1">
    <citation type="submission" date="2016-10" db="EMBL/GenBank/DDBJ databases">
        <authorList>
            <person name="de Groot N.N."/>
        </authorList>
    </citation>
    <scope>NUCLEOTIDE SEQUENCE [LARGE SCALE GENOMIC DNA]</scope>
    <source>
        <strain evidence="1 2">DSM 25947</strain>
    </source>
</reference>
<evidence type="ECO:0000313" key="2">
    <source>
        <dbReference type="Proteomes" id="UP000181981"/>
    </source>
</evidence>
<gene>
    <name evidence="1" type="ORF">SAMN05444285_12275</name>
</gene>
<protein>
    <recommendedName>
        <fullName evidence="3">Porin</fullName>
    </recommendedName>
</protein>
<proteinExistence type="predicted"/>
<dbReference type="EMBL" id="FOHT01000022">
    <property type="protein sequence ID" value="SET76668.1"/>
    <property type="molecule type" value="Genomic_DNA"/>
</dbReference>
<dbReference type="AlphaFoldDB" id="A0A1I0GZI0"/>
<sequence length="326" mass="37120">MFLLLLMIPGIVITGFSQEKDEAFKPNGKPLALIFTNFHTAFSDGESASEFENTRAYLGYEYNFSEDFYAKVVFDVGDPKDGGDHQLSAFLKNAYVQYSKDNLKASFGMISTTQFKVAEKLWGNRYMMKSFQDEYKFNSSADLGFNIDYQFADFISADFSVINGEGYKKVQSDDLLRYGLGTTIKPVKNVLARVFVDQTGDEVKQKSLATLLAYTNGKFTLAGEYNYQSNYKMVDGQNHYGTSFYSWYKPNSNWKLFARYDDLNSDKLEGETEAWNSSKDGQLMIAGVEYAPVKGVKFTPNVRFFNPDKVDAENITYLYLSAEFKF</sequence>
<dbReference type="Gene3D" id="2.40.160.10">
    <property type="entry name" value="Porin"/>
    <property type="match status" value="1"/>
</dbReference>
<organism evidence="1 2">
    <name type="scientific">Draconibacterium orientale</name>
    <dbReference type="NCBI Taxonomy" id="1168034"/>
    <lineage>
        <taxon>Bacteria</taxon>
        <taxon>Pseudomonadati</taxon>
        <taxon>Bacteroidota</taxon>
        <taxon>Bacteroidia</taxon>
        <taxon>Marinilabiliales</taxon>
        <taxon>Prolixibacteraceae</taxon>
        <taxon>Draconibacterium</taxon>
    </lineage>
</organism>
<evidence type="ECO:0008006" key="3">
    <source>
        <dbReference type="Google" id="ProtNLM"/>
    </source>
</evidence>
<name>A0A1I0GZI0_9BACT</name>
<dbReference type="InterPro" id="IPR023614">
    <property type="entry name" value="Porin_dom_sf"/>
</dbReference>
<dbReference type="SUPFAM" id="SSF56935">
    <property type="entry name" value="Porins"/>
    <property type="match status" value="1"/>
</dbReference>